<proteinExistence type="predicted"/>
<evidence type="ECO:0000313" key="2">
    <source>
        <dbReference type="EMBL" id="GFO37739.1"/>
    </source>
</evidence>
<dbReference type="Proteomes" id="UP000735302">
    <property type="component" value="Unassembled WGS sequence"/>
</dbReference>
<dbReference type="EMBL" id="BLXT01007302">
    <property type="protein sequence ID" value="GFO37739.1"/>
    <property type="molecule type" value="Genomic_DNA"/>
</dbReference>
<gene>
    <name evidence="2" type="ORF">PoB_006424400</name>
</gene>
<protein>
    <submittedName>
        <fullName evidence="2">Uncharacterized protein</fullName>
    </submittedName>
</protein>
<sequence length="134" mass="14618">MPHLFSLPHTKKIVITVAVNKLHYLTIKPVVNTLVDRINNWSIGDTVDSRTARRSAGSFLLHLQIRAPLPAPWPEGGPESLRPTYSSPQQGDLWLSSPPSGQGVGGGARTRDRRIPADVKADSLFTVPPTPPEK</sequence>
<reference evidence="2 3" key="1">
    <citation type="journal article" date="2021" name="Elife">
        <title>Chloroplast acquisition without the gene transfer in kleptoplastic sea slugs, Plakobranchus ocellatus.</title>
        <authorList>
            <person name="Maeda T."/>
            <person name="Takahashi S."/>
            <person name="Yoshida T."/>
            <person name="Shimamura S."/>
            <person name="Takaki Y."/>
            <person name="Nagai Y."/>
            <person name="Toyoda A."/>
            <person name="Suzuki Y."/>
            <person name="Arimoto A."/>
            <person name="Ishii H."/>
            <person name="Satoh N."/>
            <person name="Nishiyama T."/>
            <person name="Hasebe M."/>
            <person name="Maruyama T."/>
            <person name="Minagawa J."/>
            <person name="Obokata J."/>
            <person name="Shigenobu S."/>
        </authorList>
    </citation>
    <scope>NUCLEOTIDE SEQUENCE [LARGE SCALE GENOMIC DNA]</scope>
</reference>
<dbReference type="AlphaFoldDB" id="A0AAV4D0R2"/>
<evidence type="ECO:0000256" key="1">
    <source>
        <dbReference type="SAM" id="MobiDB-lite"/>
    </source>
</evidence>
<name>A0AAV4D0R2_9GAST</name>
<organism evidence="2 3">
    <name type="scientific">Plakobranchus ocellatus</name>
    <dbReference type="NCBI Taxonomy" id="259542"/>
    <lineage>
        <taxon>Eukaryota</taxon>
        <taxon>Metazoa</taxon>
        <taxon>Spiralia</taxon>
        <taxon>Lophotrochozoa</taxon>
        <taxon>Mollusca</taxon>
        <taxon>Gastropoda</taxon>
        <taxon>Heterobranchia</taxon>
        <taxon>Euthyneura</taxon>
        <taxon>Panpulmonata</taxon>
        <taxon>Sacoglossa</taxon>
        <taxon>Placobranchoidea</taxon>
        <taxon>Plakobranchidae</taxon>
        <taxon>Plakobranchus</taxon>
    </lineage>
</organism>
<comment type="caution">
    <text evidence="2">The sequence shown here is derived from an EMBL/GenBank/DDBJ whole genome shotgun (WGS) entry which is preliminary data.</text>
</comment>
<feature type="compositionally biased region" description="Basic and acidic residues" evidence="1">
    <location>
        <begin position="109"/>
        <end position="121"/>
    </location>
</feature>
<evidence type="ECO:0000313" key="3">
    <source>
        <dbReference type="Proteomes" id="UP000735302"/>
    </source>
</evidence>
<feature type="region of interest" description="Disordered" evidence="1">
    <location>
        <begin position="71"/>
        <end position="134"/>
    </location>
</feature>
<keyword evidence="3" id="KW-1185">Reference proteome</keyword>
<accession>A0AAV4D0R2</accession>